<protein>
    <submittedName>
        <fullName evidence="2">Uncharacterized protein</fullName>
    </submittedName>
</protein>
<organism evidence="2 3">
    <name type="scientific">Microdochium bolleyi</name>
    <dbReference type="NCBI Taxonomy" id="196109"/>
    <lineage>
        <taxon>Eukaryota</taxon>
        <taxon>Fungi</taxon>
        <taxon>Dikarya</taxon>
        <taxon>Ascomycota</taxon>
        <taxon>Pezizomycotina</taxon>
        <taxon>Sordariomycetes</taxon>
        <taxon>Xylariomycetidae</taxon>
        <taxon>Xylariales</taxon>
        <taxon>Microdochiaceae</taxon>
        <taxon>Microdochium</taxon>
    </lineage>
</organism>
<dbReference type="STRING" id="196109.A0A136J172"/>
<dbReference type="PANTHER" id="PTHR39609">
    <property type="entry name" value="RFEG-RELATED"/>
    <property type="match status" value="1"/>
</dbReference>
<evidence type="ECO:0000256" key="1">
    <source>
        <dbReference type="SAM" id="MobiDB-lite"/>
    </source>
</evidence>
<evidence type="ECO:0000313" key="3">
    <source>
        <dbReference type="Proteomes" id="UP000070501"/>
    </source>
</evidence>
<feature type="compositionally biased region" description="Basic residues" evidence="1">
    <location>
        <begin position="111"/>
        <end position="122"/>
    </location>
</feature>
<dbReference type="Proteomes" id="UP000070501">
    <property type="component" value="Unassembled WGS sequence"/>
</dbReference>
<dbReference type="InParanoid" id="A0A136J172"/>
<sequence length="131" mass="14964">MPVHQLNRYWIPSWDINKRVLTQHLQCYLGPSATVRPYTHNGEDGFLITTAGACLTDEQVDDICMKSKEVWEKQVAAKLLLMSGKPLKRPLHQPVLLSHSASADLRQLAINRKRPTRKRATRREKPSPARS</sequence>
<dbReference type="EMBL" id="KQ964251">
    <property type="protein sequence ID" value="KXJ90957.1"/>
    <property type="molecule type" value="Genomic_DNA"/>
</dbReference>
<feature type="region of interest" description="Disordered" evidence="1">
    <location>
        <begin position="107"/>
        <end position="131"/>
    </location>
</feature>
<dbReference type="OrthoDB" id="3827557at2759"/>
<reference evidence="3" key="1">
    <citation type="submission" date="2016-02" db="EMBL/GenBank/DDBJ databases">
        <title>Draft genome sequence of Microdochium bolleyi, a fungal endophyte of beachgrass.</title>
        <authorList>
            <consortium name="DOE Joint Genome Institute"/>
            <person name="David A.S."/>
            <person name="May G."/>
            <person name="Haridas S."/>
            <person name="Lim J."/>
            <person name="Wang M."/>
            <person name="Labutti K."/>
            <person name="Lipzen A."/>
            <person name="Barry K."/>
            <person name="Grigoriev I.V."/>
        </authorList>
    </citation>
    <scope>NUCLEOTIDE SEQUENCE [LARGE SCALE GENOMIC DNA]</scope>
    <source>
        <strain evidence="3">J235TASD1</strain>
    </source>
</reference>
<name>A0A136J172_9PEZI</name>
<dbReference type="PANTHER" id="PTHR39609:SF2">
    <property type="entry name" value="TRANSCRIPTION FACTOR RFEG"/>
    <property type="match status" value="1"/>
</dbReference>
<accession>A0A136J172</accession>
<evidence type="ECO:0000313" key="2">
    <source>
        <dbReference type="EMBL" id="KXJ90957.1"/>
    </source>
</evidence>
<gene>
    <name evidence="2" type="ORF">Micbo1qcDRAFT_234208</name>
</gene>
<dbReference type="AlphaFoldDB" id="A0A136J172"/>
<keyword evidence="3" id="KW-1185">Reference proteome</keyword>
<proteinExistence type="predicted"/>